<dbReference type="EC" id="3.2.2.n1" evidence="3"/>
<name>A0A7W8DN98_9BACT</name>
<accession>A0A7W8DN98</accession>
<comment type="caution">
    <text evidence="4">The sequence shown here is derived from an EMBL/GenBank/DDBJ whole genome shotgun (WGS) entry which is preliminary data.</text>
</comment>
<dbReference type="GO" id="GO:0008714">
    <property type="term" value="F:AMP nucleosidase activity"/>
    <property type="evidence" value="ECO:0007669"/>
    <property type="project" value="UniProtKB-EC"/>
</dbReference>
<protein>
    <recommendedName>
        <fullName evidence="3">Cytokinin riboside 5'-monophosphate phosphoribohydrolase</fullName>
        <ecNumber evidence="3">3.2.2.n1</ecNumber>
    </recommendedName>
</protein>
<dbReference type="NCBIfam" id="TIGR00730">
    <property type="entry name" value="Rossman fold protein, TIGR00730 family"/>
    <property type="match status" value="1"/>
</dbReference>
<dbReference type="SUPFAM" id="SSF102405">
    <property type="entry name" value="MCP/YpsA-like"/>
    <property type="match status" value="1"/>
</dbReference>
<evidence type="ECO:0000313" key="5">
    <source>
        <dbReference type="Proteomes" id="UP000534294"/>
    </source>
</evidence>
<dbReference type="PANTHER" id="PTHR31223">
    <property type="entry name" value="LOG FAMILY PROTEIN YJL055W"/>
    <property type="match status" value="1"/>
</dbReference>
<dbReference type="PANTHER" id="PTHR31223:SF70">
    <property type="entry name" value="LOG FAMILY PROTEIN YJL055W"/>
    <property type="match status" value="1"/>
</dbReference>
<dbReference type="AlphaFoldDB" id="A0A7W8DN98"/>
<reference evidence="4 5" key="1">
    <citation type="submission" date="2020-08" db="EMBL/GenBank/DDBJ databases">
        <title>Genomic Encyclopedia of Type Strains, Phase IV (KMG-IV): sequencing the most valuable type-strain genomes for metagenomic binning, comparative biology and taxonomic classification.</title>
        <authorList>
            <person name="Goeker M."/>
        </authorList>
    </citation>
    <scope>NUCLEOTIDE SEQUENCE [LARGE SCALE GENOMIC DNA]</scope>
    <source>
        <strain evidence="4 5">DSM 12251</strain>
    </source>
</reference>
<dbReference type="InterPro" id="IPR031100">
    <property type="entry name" value="LOG_fam"/>
</dbReference>
<dbReference type="RefSeq" id="WP_184204626.1">
    <property type="nucleotide sequence ID" value="NZ_JACHIF010000001.1"/>
</dbReference>
<evidence type="ECO:0000256" key="1">
    <source>
        <dbReference type="ARBA" id="ARBA00000274"/>
    </source>
</evidence>
<evidence type="ECO:0000256" key="2">
    <source>
        <dbReference type="ARBA" id="ARBA00006763"/>
    </source>
</evidence>
<dbReference type="Proteomes" id="UP000534294">
    <property type="component" value="Unassembled WGS sequence"/>
</dbReference>
<organism evidence="4 5">
    <name type="scientific">Prosthecobacter dejongeii</name>
    <dbReference type="NCBI Taxonomy" id="48465"/>
    <lineage>
        <taxon>Bacteria</taxon>
        <taxon>Pseudomonadati</taxon>
        <taxon>Verrucomicrobiota</taxon>
        <taxon>Verrucomicrobiia</taxon>
        <taxon>Verrucomicrobiales</taxon>
        <taxon>Verrucomicrobiaceae</taxon>
        <taxon>Prosthecobacter</taxon>
    </lineage>
</organism>
<proteinExistence type="inferred from homology"/>
<dbReference type="InterPro" id="IPR005269">
    <property type="entry name" value="LOG"/>
</dbReference>
<dbReference type="EMBL" id="JACHIF010000001">
    <property type="protein sequence ID" value="MBB5036138.1"/>
    <property type="molecule type" value="Genomic_DNA"/>
</dbReference>
<sequence length="195" mass="20949">MRIAIYCGANGGFDPLYRNAAADLASFLAREGIGLVYGGGNVGLMGTIADAALAAGGQVIGVIPQSLMEKELGHGGVSELHVVRSMHERKQMMVDLSDGFIALPGGFGTLDELFETLTWLQLSFHGKPVGLLNVNGFFDGLLLFLDHMTSQGFLKPEHRGCVLVSSDPAELLAQMRSFRAPDLGKWIEKMISAER</sequence>
<keyword evidence="3" id="KW-0203">Cytokinin biosynthesis</keyword>
<dbReference type="GO" id="GO:0009691">
    <property type="term" value="P:cytokinin biosynthetic process"/>
    <property type="evidence" value="ECO:0007669"/>
    <property type="project" value="UniProtKB-UniRule"/>
</dbReference>
<comment type="catalytic activity">
    <reaction evidence="1">
        <text>AMP + H2O = D-ribose 5-phosphate + adenine</text>
        <dbReference type="Rhea" id="RHEA:20129"/>
        <dbReference type="ChEBI" id="CHEBI:15377"/>
        <dbReference type="ChEBI" id="CHEBI:16708"/>
        <dbReference type="ChEBI" id="CHEBI:78346"/>
        <dbReference type="ChEBI" id="CHEBI:456215"/>
        <dbReference type="EC" id="3.2.2.4"/>
    </reaction>
</comment>
<evidence type="ECO:0000256" key="3">
    <source>
        <dbReference type="RuleBase" id="RU363015"/>
    </source>
</evidence>
<dbReference type="Gene3D" id="3.40.50.450">
    <property type="match status" value="1"/>
</dbReference>
<dbReference type="Pfam" id="PF03641">
    <property type="entry name" value="Lysine_decarbox"/>
    <property type="match status" value="1"/>
</dbReference>
<gene>
    <name evidence="4" type="ORF">HNQ64_000372</name>
</gene>
<comment type="similarity">
    <text evidence="2 3">Belongs to the LOG family.</text>
</comment>
<keyword evidence="5" id="KW-1185">Reference proteome</keyword>
<evidence type="ECO:0000313" key="4">
    <source>
        <dbReference type="EMBL" id="MBB5036138.1"/>
    </source>
</evidence>
<keyword evidence="3" id="KW-0378">Hydrolase</keyword>
<dbReference type="GO" id="GO:0005829">
    <property type="term" value="C:cytosol"/>
    <property type="evidence" value="ECO:0007669"/>
    <property type="project" value="TreeGrafter"/>
</dbReference>